<gene>
    <name evidence="1" type="ORF">ASESINO_194</name>
</gene>
<dbReference type="GeneID" id="29057144"/>
<keyword evidence="2" id="KW-1185">Reference proteome</keyword>
<protein>
    <submittedName>
        <fullName evidence="1">Uncharacterized protein</fullName>
    </submittedName>
</protein>
<reference evidence="1" key="1">
    <citation type="submission" date="2016-06" db="EMBL/GenBank/DDBJ databases">
        <authorList>
            <person name="Berg J.A."/>
            <person name="Hyde J.R."/>
            <person name="Breakwell D.P."/>
            <person name="Hope S."/>
            <person name="Grose J.H."/>
        </authorList>
    </citation>
    <scope>NUCLEOTIDE SEQUENCE [LARGE SCALE GENOMIC DNA]</scope>
</reference>
<dbReference type="EMBL" id="KX397364">
    <property type="protein sequence ID" value="ANZ48207.1"/>
    <property type="molecule type" value="Genomic_DNA"/>
</dbReference>
<name>A0A1B2IAB0_9CAUD</name>
<evidence type="ECO:0000313" key="2">
    <source>
        <dbReference type="Proteomes" id="UP000202181"/>
    </source>
</evidence>
<evidence type="ECO:0000313" key="1">
    <source>
        <dbReference type="EMBL" id="ANZ48207.1"/>
    </source>
</evidence>
<dbReference type="OrthoDB" id="37913at10239"/>
<dbReference type="Proteomes" id="UP000202181">
    <property type="component" value="Segment"/>
</dbReference>
<dbReference type="RefSeq" id="YP_009290812.1">
    <property type="nucleotide sequence ID" value="NC_031107.2"/>
</dbReference>
<proteinExistence type="predicted"/>
<accession>A0A1B2IAB0</accession>
<organism evidence="1 2">
    <name type="scientific">Erwinia phage vB_EamM_Asesino</name>
    <dbReference type="NCBI Taxonomy" id="1883370"/>
    <lineage>
        <taxon>Viruses</taxon>
        <taxon>Duplodnaviria</taxon>
        <taxon>Heunggongvirae</taxon>
        <taxon>Uroviricota</taxon>
        <taxon>Caudoviricetes</taxon>
        <taxon>Chimalliviridae</taxon>
        <taxon>Erskinevirus</taxon>
        <taxon>Erskinevirus asesino</taxon>
    </lineage>
</organism>
<dbReference type="KEGG" id="vg:29057144"/>
<sequence length="105" mass="11629">MALFEVVSNHLNRQESDAAVAAIKTAAAGKLDGVLADRQRIRVYKVGEVDQFYHDLESRVVSCAIIVIPDGTFDQFEKGTRYLNMVNNYSTLNLLLDDAVVIIAN</sequence>